<dbReference type="Proteomes" id="UP000095645">
    <property type="component" value="Unassembled WGS sequence"/>
</dbReference>
<evidence type="ECO:0000256" key="1">
    <source>
        <dbReference type="SAM" id="MobiDB-lite"/>
    </source>
</evidence>
<dbReference type="SUPFAM" id="SSF52540">
    <property type="entry name" value="P-loop containing nucleoside triphosphate hydrolases"/>
    <property type="match status" value="1"/>
</dbReference>
<dbReference type="GO" id="GO:0005524">
    <property type="term" value="F:ATP binding"/>
    <property type="evidence" value="ECO:0007669"/>
    <property type="project" value="InterPro"/>
</dbReference>
<dbReference type="InterPro" id="IPR027417">
    <property type="entry name" value="P-loop_NTPase"/>
</dbReference>
<feature type="compositionally biased region" description="Polar residues" evidence="1">
    <location>
        <begin position="127"/>
        <end position="137"/>
    </location>
</feature>
<dbReference type="Gene3D" id="3.40.50.300">
    <property type="entry name" value="P-loop containing nucleotide triphosphate hydrolases"/>
    <property type="match status" value="1"/>
</dbReference>
<name>A0A174E200_9FIRM</name>
<organism evidence="2 3">
    <name type="scientific">Blautia obeum</name>
    <dbReference type="NCBI Taxonomy" id="40520"/>
    <lineage>
        <taxon>Bacteria</taxon>
        <taxon>Bacillati</taxon>
        <taxon>Bacillota</taxon>
        <taxon>Clostridia</taxon>
        <taxon>Lachnospirales</taxon>
        <taxon>Lachnospiraceae</taxon>
        <taxon>Blautia</taxon>
    </lineage>
</organism>
<proteinExistence type="predicted"/>
<sequence>MKHIDCRQIQTIFHYRQKKPSQRTGPVWQPVLMTNFPIILNRLTGMFSEDRSEFIASFDEYDLLIIDDLGVERSTEYAMEQMFFVIDSRYRSRRPMIITTNLKLSELKTPPDLAPARAGKENRKDNLQGSCPFQQYQHRNHER</sequence>
<feature type="region of interest" description="Disordered" evidence="1">
    <location>
        <begin position="109"/>
        <end position="143"/>
    </location>
</feature>
<evidence type="ECO:0000313" key="3">
    <source>
        <dbReference type="Proteomes" id="UP000095645"/>
    </source>
</evidence>
<gene>
    <name evidence="2" type="ORF">ERS852476_02508</name>
</gene>
<protein>
    <submittedName>
        <fullName evidence="2">DNA replication protein</fullName>
    </submittedName>
</protein>
<reference evidence="2 3" key="1">
    <citation type="submission" date="2015-09" db="EMBL/GenBank/DDBJ databases">
        <authorList>
            <consortium name="Pathogen Informatics"/>
        </authorList>
    </citation>
    <scope>NUCLEOTIDE SEQUENCE [LARGE SCALE GENOMIC DNA]</scope>
    <source>
        <strain evidence="2 3">2789STDY5834861</strain>
    </source>
</reference>
<evidence type="ECO:0000313" key="2">
    <source>
        <dbReference type="EMBL" id="CUO31811.1"/>
    </source>
</evidence>
<accession>A0A174E200</accession>
<dbReference type="AlphaFoldDB" id="A0A174E200"/>
<dbReference type="EMBL" id="CYZP01000022">
    <property type="protein sequence ID" value="CUO31811.1"/>
    <property type="molecule type" value="Genomic_DNA"/>
</dbReference>